<dbReference type="KEGG" id="bif:N288_23130"/>
<dbReference type="Proteomes" id="UP000017805">
    <property type="component" value="Chromosome"/>
</dbReference>
<reference evidence="1 2" key="1">
    <citation type="submission" date="2013-07" db="EMBL/GenBank/DDBJ databases">
        <title>Complete genome sequence of Bacillus infantis NRRL B-14911 that has potential to induce cardiac disease by antigenic mimicry.</title>
        <authorList>
            <person name="Massilamany C."/>
            <person name="Smith T.P.L."/>
            <person name="Loy J.D."/>
            <person name="Barletta R."/>
            <person name="Reddy J."/>
        </authorList>
    </citation>
    <scope>NUCLEOTIDE SEQUENCE [LARGE SCALE GENOMIC DNA]</scope>
    <source>
        <strain evidence="1 2">NRRL B-14911</strain>
    </source>
</reference>
<dbReference type="AlphaFoldDB" id="U5LG74"/>
<gene>
    <name evidence="1" type="ORF">N288_23130</name>
</gene>
<organism evidence="1 2">
    <name type="scientific">Bacillus infantis NRRL B-14911</name>
    <dbReference type="NCBI Taxonomy" id="1367477"/>
    <lineage>
        <taxon>Bacteria</taxon>
        <taxon>Bacillati</taxon>
        <taxon>Bacillota</taxon>
        <taxon>Bacilli</taxon>
        <taxon>Bacillales</taxon>
        <taxon>Bacillaceae</taxon>
        <taxon>Bacillus</taxon>
    </lineage>
</organism>
<dbReference type="EMBL" id="CP006643">
    <property type="protein sequence ID" value="AGX06465.1"/>
    <property type="molecule type" value="Genomic_DNA"/>
</dbReference>
<sequence>MGMSLKKVGINLYGEFFGVEDVESVDIDKSNYSESTLTFDLEVEAIRKCEIPGLLIDRLMSLAVLILYII</sequence>
<accession>U5LG74</accession>
<dbReference type="RefSeq" id="WP_009792761.1">
    <property type="nucleotide sequence ID" value="NC_022524.1"/>
</dbReference>
<keyword evidence="2" id="KW-1185">Reference proteome</keyword>
<dbReference type="HOGENOM" id="CLU_2749323_0_0_9"/>
<evidence type="ECO:0000313" key="1">
    <source>
        <dbReference type="EMBL" id="AGX06465.1"/>
    </source>
</evidence>
<proteinExistence type="predicted"/>
<dbReference type="PATRIC" id="fig|1367477.3.peg.4616"/>
<protein>
    <submittedName>
        <fullName evidence="1">Uncharacterized protein</fullName>
    </submittedName>
</protein>
<dbReference type="STRING" id="1367477.N288_23130"/>
<evidence type="ECO:0000313" key="2">
    <source>
        <dbReference type="Proteomes" id="UP000017805"/>
    </source>
</evidence>
<name>U5LG74_9BACI</name>